<accession>A0ABX0RGB6</accession>
<dbReference type="InterPro" id="IPR052519">
    <property type="entry name" value="Euk-type_GlcNAc_Kinase"/>
</dbReference>
<dbReference type="Pfam" id="PF01869">
    <property type="entry name" value="BcrAD_BadFG"/>
    <property type="match status" value="1"/>
</dbReference>
<organism evidence="2 3">
    <name type="scientific">Candidatus Pantoea multigeneris</name>
    <dbReference type="NCBI Taxonomy" id="2608357"/>
    <lineage>
        <taxon>Bacteria</taxon>
        <taxon>Pseudomonadati</taxon>
        <taxon>Pseudomonadota</taxon>
        <taxon>Gammaproteobacteria</taxon>
        <taxon>Enterobacterales</taxon>
        <taxon>Erwiniaceae</taxon>
        <taxon>Pantoea</taxon>
    </lineage>
</organism>
<evidence type="ECO:0000313" key="3">
    <source>
        <dbReference type="Proteomes" id="UP001515683"/>
    </source>
</evidence>
<dbReference type="CDD" id="cd24082">
    <property type="entry name" value="ASKHA_NBD_GspK-like"/>
    <property type="match status" value="1"/>
</dbReference>
<sequence length="288" mass="30035">MQTRYLLGIDGGGTRCRVRLTDRAGQRLAECEGGPANVWSQYETAVQTMEALMARALQSAGLPPAALQDTAVVAGLAGANVTSVQARLDNWQPGCAALAVVSDVEIACVGAHGGQPGAVFICGTGSQGAAWDGEHFTSLGGWGFALSDQGSGSELGHRALRLALQAHEAIVPPSALTQHIMLQFENSPEKMLEWTRQAQPADWARVVPEVFAAASSGDVNAVTLVKQTASDIGILAEQLFLRGASQLAMMGGLAQPIRPWLSSDLQARLTEPVADALSGALMLAARLA</sequence>
<evidence type="ECO:0000313" key="2">
    <source>
        <dbReference type="EMBL" id="NIF22719.1"/>
    </source>
</evidence>
<keyword evidence="2" id="KW-0808">Transferase</keyword>
<dbReference type="InterPro" id="IPR002731">
    <property type="entry name" value="ATPase_BadF"/>
</dbReference>
<name>A0ABX0RGB6_9GAMM</name>
<reference evidence="2 3" key="1">
    <citation type="journal article" date="2019" name="bioRxiv">
        <title>Bacteria contribute to plant secondary compound degradation in a generalist herbivore system.</title>
        <authorList>
            <person name="Francoeur C.B."/>
            <person name="Khadempour L."/>
            <person name="Moreira-Soto R.D."/>
            <person name="Gotting K."/>
            <person name="Book A.J."/>
            <person name="Pinto-Tomas A.A."/>
            <person name="Keefover-Ring K."/>
            <person name="Currie C.R."/>
        </authorList>
    </citation>
    <scope>NUCLEOTIDE SEQUENCE [LARGE SCALE GENOMIC DNA]</scope>
    <source>
        <strain evidence="2">Acro-835</strain>
    </source>
</reference>
<comment type="caution">
    <text evidence="2">The sequence shown here is derived from an EMBL/GenBank/DDBJ whole genome shotgun (WGS) entry which is preliminary data.</text>
</comment>
<dbReference type="PANTHER" id="PTHR43190">
    <property type="entry name" value="N-ACETYL-D-GLUCOSAMINE KINASE"/>
    <property type="match status" value="1"/>
</dbReference>
<protein>
    <submittedName>
        <fullName evidence="2">N-acetylglucosamine kinase</fullName>
    </submittedName>
</protein>
<dbReference type="RefSeq" id="WP_167015693.1">
    <property type="nucleotide sequence ID" value="NZ_VWXF01000005.1"/>
</dbReference>
<dbReference type="SUPFAM" id="SSF53067">
    <property type="entry name" value="Actin-like ATPase domain"/>
    <property type="match status" value="2"/>
</dbReference>
<dbReference type="EMBL" id="VWXF01000005">
    <property type="protein sequence ID" value="NIF22719.1"/>
    <property type="molecule type" value="Genomic_DNA"/>
</dbReference>
<dbReference type="Gene3D" id="3.30.420.40">
    <property type="match status" value="2"/>
</dbReference>
<dbReference type="PANTHER" id="PTHR43190:SF3">
    <property type="entry name" value="N-ACETYL-D-GLUCOSAMINE KINASE"/>
    <property type="match status" value="1"/>
</dbReference>
<keyword evidence="2" id="KW-0418">Kinase</keyword>
<keyword evidence="3" id="KW-1185">Reference proteome</keyword>
<gene>
    <name evidence="2" type="ORF">F3J40_14065</name>
</gene>
<proteinExistence type="predicted"/>
<dbReference type="InterPro" id="IPR043129">
    <property type="entry name" value="ATPase_NBD"/>
</dbReference>
<evidence type="ECO:0000259" key="1">
    <source>
        <dbReference type="Pfam" id="PF01869"/>
    </source>
</evidence>
<feature type="domain" description="ATPase BadF/BadG/BcrA/BcrD type" evidence="1">
    <location>
        <begin position="7"/>
        <end position="283"/>
    </location>
</feature>
<dbReference type="GO" id="GO:0016301">
    <property type="term" value="F:kinase activity"/>
    <property type="evidence" value="ECO:0007669"/>
    <property type="project" value="UniProtKB-KW"/>
</dbReference>
<dbReference type="Proteomes" id="UP001515683">
    <property type="component" value="Unassembled WGS sequence"/>
</dbReference>